<reference evidence="5" key="1">
    <citation type="submission" date="2016-11" db="EMBL/GenBank/DDBJ databases">
        <authorList>
            <person name="Varghese N."/>
            <person name="Submissions S."/>
        </authorList>
    </citation>
    <scope>NUCLEOTIDE SEQUENCE [LARGE SCALE GENOMIC DNA]</scope>
    <source>
        <strain evidence="5">DSM 26899</strain>
    </source>
</reference>
<feature type="domain" description="Peptidase M56" evidence="3">
    <location>
        <begin position="13"/>
        <end position="250"/>
    </location>
</feature>
<dbReference type="OrthoDB" id="1522859at2"/>
<dbReference type="AlphaFoldDB" id="A0A1M7K561"/>
<dbReference type="InterPro" id="IPR052173">
    <property type="entry name" value="Beta-lactam_resp_regulator"/>
</dbReference>
<keyword evidence="2" id="KW-1133">Transmembrane helix</keyword>
<dbReference type="Proteomes" id="UP000184364">
    <property type="component" value="Unassembled WGS sequence"/>
</dbReference>
<dbReference type="RefSeq" id="WP_073297804.1">
    <property type="nucleotide sequence ID" value="NZ_FRAV01000057.1"/>
</dbReference>
<evidence type="ECO:0000313" key="4">
    <source>
        <dbReference type="EMBL" id="SHM60442.1"/>
    </source>
</evidence>
<dbReference type="Pfam" id="PF05569">
    <property type="entry name" value="Peptidase_M56"/>
    <property type="match status" value="1"/>
</dbReference>
<feature type="region of interest" description="Disordered" evidence="1">
    <location>
        <begin position="326"/>
        <end position="349"/>
    </location>
</feature>
<keyword evidence="2" id="KW-0812">Transmembrane</keyword>
<dbReference type="PANTHER" id="PTHR34978">
    <property type="entry name" value="POSSIBLE SENSOR-TRANSDUCER PROTEIN BLAR"/>
    <property type="match status" value="1"/>
</dbReference>
<evidence type="ECO:0000256" key="2">
    <source>
        <dbReference type="SAM" id="Phobius"/>
    </source>
</evidence>
<dbReference type="PANTHER" id="PTHR34978:SF3">
    <property type="entry name" value="SLR0241 PROTEIN"/>
    <property type="match status" value="1"/>
</dbReference>
<feature type="transmembrane region" description="Helical" evidence="2">
    <location>
        <begin position="88"/>
        <end position="109"/>
    </location>
</feature>
<sequence>MIPIILKIILCATLLIALYYLFLEKEKMHQFNRFYLIFSLVFSYVIPFITITTEFPKPSNNPQLIFEEATQQLTILPSQQESFNWMNVIWIVYGIVTCILLIKGIISVVQINNLKGKEINYQGLQIKITNENLSPFSFWKTIYLGNNYFKNNEIDSRIFLHEKGHLKQKHSIDLLLIEILKIITWFNPVLYFYKKAMVTNHEFLADEYVLKNNYNIKDYQNLILDELISGQNYNLTHTFNFNNTKKRFIMMNRKKTRLVGFKKVISIPILVVAFGLFVQKTYANDSNPTIPLLSKKAEAKKTQNGTSVQQIVEDTKQLLENKEVKHTNEEKQTVDTIRPKSKTSLSESVQPKQETVAITAESENIINPVYPGGINQLRKNIANTFDSSKVGPSTNKAPLKSEIQYVINKEGSIEHIMTKGENEIFNNEVKTAFLKANDGVKWQPATKDGAVISYTMRLPITMSFQ</sequence>
<keyword evidence="5" id="KW-1185">Reference proteome</keyword>
<protein>
    <submittedName>
        <fullName evidence="4">Signal transducer regulating beta-lactamase production, contains metallopeptidase domain</fullName>
    </submittedName>
</protein>
<feature type="transmembrane region" description="Helical" evidence="2">
    <location>
        <begin position="260"/>
        <end position="278"/>
    </location>
</feature>
<keyword evidence="2" id="KW-0472">Membrane</keyword>
<dbReference type="InterPro" id="IPR008756">
    <property type="entry name" value="Peptidase_M56"/>
</dbReference>
<dbReference type="EMBL" id="FRAV01000057">
    <property type="protein sequence ID" value="SHM60442.1"/>
    <property type="molecule type" value="Genomic_DNA"/>
</dbReference>
<organism evidence="4 5">
    <name type="scientific">Chryseobacterium polytrichastri</name>
    <dbReference type="NCBI Taxonomy" id="1302687"/>
    <lineage>
        <taxon>Bacteria</taxon>
        <taxon>Pseudomonadati</taxon>
        <taxon>Bacteroidota</taxon>
        <taxon>Flavobacteriia</taxon>
        <taxon>Flavobacteriales</taxon>
        <taxon>Weeksellaceae</taxon>
        <taxon>Chryseobacterium group</taxon>
        <taxon>Chryseobacterium</taxon>
    </lineage>
</organism>
<feature type="transmembrane region" description="Helical" evidence="2">
    <location>
        <begin position="34"/>
        <end position="52"/>
    </location>
</feature>
<evidence type="ECO:0000256" key="1">
    <source>
        <dbReference type="SAM" id="MobiDB-lite"/>
    </source>
</evidence>
<name>A0A1M7K561_9FLAO</name>
<evidence type="ECO:0000259" key="3">
    <source>
        <dbReference type="Pfam" id="PF05569"/>
    </source>
</evidence>
<feature type="transmembrane region" description="Helical" evidence="2">
    <location>
        <begin position="6"/>
        <end position="22"/>
    </location>
</feature>
<dbReference type="STRING" id="1302687.SAMN05444267_105716"/>
<accession>A0A1M7K561</accession>
<gene>
    <name evidence="4" type="ORF">SAMN05444267_105716</name>
</gene>
<evidence type="ECO:0000313" key="5">
    <source>
        <dbReference type="Proteomes" id="UP000184364"/>
    </source>
</evidence>
<proteinExistence type="predicted"/>